<feature type="non-terminal residue" evidence="2">
    <location>
        <position position="145"/>
    </location>
</feature>
<keyword evidence="3" id="KW-1185">Reference proteome</keyword>
<reference evidence="2 3" key="1">
    <citation type="journal article" date="2015" name="Fungal Genet. Biol.">
        <title>Evolution of novel wood decay mechanisms in Agaricales revealed by the genome sequences of Fistulina hepatica and Cylindrobasidium torrendii.</title>
        <authorList>
            <person name="Floudas D."/>
            <person name="Held B.W."/>
            <person name="Riley R."/>
            <person name="Nagy L.G."/>
            <person name="Koehler G."/>
            <person name="Ransdell A.S."/>
            <person name="Younus H."/>
            <person name="Chow J."/>
            <person name="Chiniquy J."/>
            <person name="Lipzen A."/>
            <person name="Tritt A."/>
            <person name="Sun H."/>
            <person name="Haridas S."/>
            <person name="LaButti K."/>
            <person name="Ohm R.A."/>
            <person name="Kues U."/>
            <person name="Blanchette R.A."/>
            <person name="Grigoriev I.V."/>
            <person name="Minto R.E."/>
            <person name="Hibbett D.S."/>
        </authorList>
    </citation>
    <scope>NUCLEOTIDE SEQUENCE [LARGE SCALE GENOMIC DNA]</scope>
    <source>
        <strain evidence="2 3">ATCC 64428</strain>
    </source>
</reference>
<keyword evidence="1" id="KW-0732">Signal</keyword>
<dbReference type="OrthoDB" id="3234968at2759"/>
<dbReference type="AlphaFoldDB" id="A0A0D7A2W7"/>
<protein>
    <submittedName>
        <fullName evidence="2">Uncharacterized protein</fullName>
    </submittedName>
</protein>
<sequence length="145" mass="15761">MKPLLLVVWTWLVFVVSADRNVTVDDDARTIGYIGNWSTSAKSSLDYGGTHHHTKNKSAAAVFTFNGTAVYFMSPLWPYAVTTTLTLDDEDSVLVDLRDYSSEDVGYGSETVASAIVWGKTGLNDNNNHTFVISAGEGTYAIVDA</sequence>
<gene>
    <name evidence="2" type="ORF">FISHEDRAFT_50093</name>
</gene>
<proteinExistence type="predicted"/>
<feature type="chain" id="PRO_5002315930" evidence="1">
    <location>
        <begin position="19"/>
        <end position="145"/>
    </location>
</feature>
<organism evidence="2 3">
    <name type="scientific">Fistulina hepatica ATCC 64428</name>
    <dbReference type="NCBI Taxonomy" id="1128425"/>
    <lineage>
        <taxon>Eukaryota</taxon>
        <taxon>Fungi</taxon>
        <taxon>Dikarya</taxon>
        <taxon>Basidiomycota</taxon>
        <taxon>Agaricomycotina</taxon>
        <taxon>Agaricomycetes</taxon>
        <taxon>Agaricomycetidae</taxon>
        <taxon>Agaricales</taxon>
        <taxon>Fistulinaceae</taxon>
        <taxon>Fistulina</taxon>
    </lineage>
</organism>
<evidence type="ECO:0000313" key="2">
    <source>
        <dbReference type="EMBL" id="KIY45075.1"/>
    </source>
</evidence>
<evidence type="ECO:0000313" key="3">
    <source>
        <dbReference type="Proteomes" id="UP000054144"/>
    </source>
</evidence>
<feature type="signal peptide" evidence="1">
    <location>
        <begin position="1"/>
        <end position="18"/>
    </location>
</feature>
<evidence type="ECO:0000256" key="1">
    <source>
        <dbReference type="SAM" id="SignalP"/>
    </source>
</evidence>
<name>A0A0D7A2W7_9AGAR</name>
<dbReference type="EMBL" id="KN882062">
    <property type="protein sequence ID" value="KIY45075.1"/>
    <property type="molecule type" value="Genomic_DNA"/>
</dbReference>
<accession>A0A0D7A2W7</accession>
<dbReference type="Gene3D" id="2.60.120.260">
    <property type="entry name" value="Galactose-binding domain-like"/>
    <property type="match status" value="1"/>
</dbReference>
<dbReference type="Proteomes" id="UP000054144">
    <property type="component" value="Unassembled WGS sequence"/>
</dbReference>